<dbReference type="PANTHER" id="PTHR24115">
    <property type="entry name" value="KINESIN-RELATED"/>
    <property type="match status" value="1"/>
</dbReference>
<keyword evidence="1" id="KW-0067">ATP-binding</keyword>
<dbReference type="InterPro" id="IPR001752">
    <property type="entry name" value="Kinesin_motor_dom"/>
</dbReference>
<feature type="region of interest" description="Disordered" evidence="3">
    <location>
        <begin position="263"/>
        <end position="326"/>
    </location>
</feature>
<gene>
    <name evidence="5" type="ORF">PAPYR_598</name>
</gene>
<dbReference type="InterPro" id="IPR027417">
    <property type="entry name" value="P-loop_NTPase"/>
</dbReference>
<dbReference type="PRINTS" id="PR00380">
    <property type="entry name" value="KINESINHEAVY"/>
</dbReference>
<evidence type="ECO:0000259" key="4">
    <source>
        <dbReference type="PROSITE" id="PS50067"/>
    </source>
</evidence>
<accession>A0ABQ8UVK7</accession>
<evidence type="ECO:0000313" key="5">
    <source>
        <dbReference type="EMBL" id="KAJ4462607.1"/>
    </source>
</evidence>
<feature type="compositionally biased region" description="Pro residues" evidence="3">
    <location>
        <begin position="766"/>
        <end position="778"/>
    </location>
</feature>
<dbReference type="InterPro" id="IPR036961">
    <property type="entry name" value="Kinesin_motor_dom_sf"/>
</dbReference>
<feature type="compositionally biased region" description="Basic and acidic residues" evidence="3">
    <location>
        <begin position="888"/>
        <end position="901"/>
    </location>
</feature>
<comment type="similarity">
    <text evidence="1">Belongs to the TRAFAC class myosin-kinesin ATPase superfamily. Kinesin family.</text>
</comment>
<feature type="compositionally biased region" description="Low complexity" evidence="3">
    <location>
        <begin position="526"/>
        <end position="548"/>
    </location>
</feature>
<feature type="coiled-coil region" evidence="2">
    <location>
        <begin position="646"/>
        <end position="680"/>
    </location>
</feature>
<feature type="region of interest" description="Disordered" evidence="3">
    <location>
        <begin position="949"/>
        <end position="969"/>
    </location>
</feature>
<keyword evidence="2" id="KW-0175">Coiled coil</keyword>
<dbReference type="Pfam" id="PF00225">
    <property type="entry name" value="Kinesin"/>
    <property type="match status" value="2"/>
</dbReference>
<reference evidence="5" key="1">
    <citation type="journal article" date="2022" name="bioRxiv">
        <title>Genomics of Preaxostyla Flagellates Illuminates Evolutionary Transitions and the Path Towards Mitochondrial Loss.</title>
        <authorList>
            <person name="Novak L.V.F."/>
            <person name="Treitli S.C."/>
            <person name="Pyrih J."/>
            <person name="Halakuc P."/>
            <person name="Pipaliya S.V."/>
            <person name="Vacek V."/>
            <person name="Brzon O."/>
            <person name="Soukal P."/>
            <person name="Eme L."/>
            <person name="Dacks J.B."/>
            <person name="Karnkowska A."/>
            <person name="Elias M."/>
            <person name="Hampl V."/>
        </authorList>
    </citation>
    <scope>NUCLEOTIDE SEQUENCE</scope>
    <source>
        <strain evidence="5">RCP-MX</strain>
    </source>
</reference>
<evidence type="ECO:0000256" key="3">
    <source>
        <dbReference type="SAM" id="MobiDB-lite"/>
    </source>
</evidence>
<protein>
    <submittedName>
        <fullName evidence="5">Kinesin-II 95 kDa subunit</fullName>
    </submittedName>
</protein>
<dbReference type="SUPFAM" id="SSF52540">
    <property type="entry name" value="P-loop containing nucleoside triphosphate hydrolases"/>
    <property type="match status" value="1"/>
</dbReference>
<organism evidence="5 6">
    <name type="scientific">Paratrimastix pyriformis</name>
    <dbReference type="NCBI Taxonomy" id="342808"/>
    <lineage>
        <taxon>Eukaryota</taxon>
        <taxon>Metamonada</taxon>
        <taxon>Preaxostyla</taxon>
        <taxon>Paratrimastigidae</taxon>
        <taxon>Paratrimastix</taxon>
    </lineage>
</organism>
<keyword evidence="1" id="KW-0547">Nucleotide-binding</keyword>
<dbReference type="EMBL" id="JAPMOS010000002">
    <property type="protein sequence ID" value="KAJ4462607.1"/>
    <property type="molecule type" value="Genomic_DNA"/>
</dbReference>
<dbReference type="PROSITE" id="PS50067">
    <property type="entry name" value="KINESIN_MOTOR_2"/>
    <property type="match status" value="1"/>
</dbReference>
<evidence type="ECO:0000256" key="1">
    <source>
        <dbReference type="PROSITE-ProRule" id="PRU00283"/>
    </source>
</evidence>
<dbReference type="Gene3D" id="3.40.850.10">
    <property type="entry name" value="Kinesin motor domain"/>
    <property type="match status" value="1"/>
</dbReference>
<evidence type="ECO:0000256" key="2">
    <source>
        <dbReference type="SAM" id="Coils"/>
    </source>
</evidence>
<keyword evidence="6" id="KW-1185">Reference proteome</keyword>
<comment type="caution">
    <text evidence="5">The sequence shown here is derived from an EMBL/GenBank/DDBJ whole genome shotgun (WGS) entry which is preliminary data.</text>
</comment>
<evidence type="ECO:0000313" key="6">
    <source>
        <dbReference type="Proteomes" id="UP001141327"/>
    </source>
</evidence>
<feature type="region of interest" description="Disordered" evidence="3">
    <location>
        <begin position="883"/>
        <end position="905"/>
    </location>
</feature>
<feature type="region of interest" description="Disordered" evidence="3">
    <location>
        <begin position="525"/>
        <end position="561"/>
    </location>
</feature>
<feature type="compositionally biased region" description="Pro residues" evidence="3">
    <location>
        <begin position="549"/>
        <end position="559"/>
    </location>
</feature>
<dbReference type="SMART" id="SM00129">
    <property type="entry name" value="KISc"/>
    <property type="match status" value="1"/>
</dbReference>
<dbReference type="InterPro" id="IPR027640">
    <property type="entry name" value="Kinesin-like_fam"/>
</dbReference>
<dbReference type="Proteomes" id="UP001141327">
    <property type="component" value="Unassembled WGS sequence"/>
</dbReference>
<feature type="region of interest" description="Disordered" evidence="3">
    <location>
        <begin position="690"/>
        <end position="709"/>
    </location>
</feature>
<feature type="domain" description="Kinesin motor" evidence="4">
    <location>
        <begin position="27"/>
        <end position="409"/>
    </location>
</feature>
<keyword evidence="1" id="KW-0505">Motor protein</keyword>
<feature type="region of interest" description="Disordered" evidence="3">
    <location>
        <begin position="763"/>
        <end position="787"/>
    </location>
</feature>
<proteinExistence type="inferred from homology"/>
<sequence>MKCTTGFLRLLRRQEFEPAVRFMKPTNVKFVVRVAPLPENTSSSIGVLDDHQTIIYSPDWGAERQWNSRFVFDKVATPTLGQRAFYYQYCRPLVALFAQRTNGVILAYGPAQSGKTLLTEGYPGDHNLAGCIPRIAGDVLRFIDQQRCTAGVQLGLWVSFLQFVNEHTYIDLLASSTTGPHPSLKIGEDRWRGSHVVGCSSVRVINPDEVTEFIQRALPARTHRTRNNIVHTIFTFELTELAQNGQPLPGRTSSKLSVVELAAPEVPPSRPKLTQHPTKPHLPNSTPHLPPPPLRQLGPDASPGGSLHSPGCPSTPGDGFGTPGAAPANTAGKRNLCYNALACVFSALFSGPRPGHGHVPYRNSKLTHYLKESLSLSSAILFALTLNPSIQFHQETLQALRYADRVRRSVFQPAGGGPVYSSPATPVSLPPGTATPAGAVTPGGSASQPRIPATGLPADLNLVFPLATAAPAPSAPALIVAPSPARPALAGGSGFTPGPNDLSLFSTPASSTPLVAITTPAAEITPLGLSSRPPSPSRSASPQRRLLFPPAPPAEPPQGPLLSFEAQARAQAVQQAEHAAQSERLVRQQRLQYDERSSLTPGIATTQTPMVAITPIPVPPMFTGGNGGIQAAREQLTQMSAVCSEREQAKADLARLRAAHEEAQAQLAACARRADQWQAEVSVARAEAQAERDARQQARGDGQSLQDELRGARDKLAETLRVAEARWAAQVAMLRREQTDALDALRRLAALCGCADLPAPLQTPLRHPPASPGAPAPSPQSSGLPERVEGLCGLVGARWRTMGEERAATEATRDDAREQVRLARDMAEKERLAARELVRILTYEQHALWNFLPAETHAAAQAALEQQLQQLRAALAEAEGRASSFQRQLEETQRERGERSTQLKTHQMGQATLHRYMLAQSDHLRATLDGLGAILSSPATSRVGAASITPALSTPSGGGPGPAKSPISPREAVSPVQLVIGHGQGPVNENAPERYPAAGLAAAGGTPSPDQTMSQLGPVFTALQARCAVLADQIRELHASHEALVRRAATANDRAATAEGEAASLRAISTELEKVWPHLLYHQ</sequence>
<feature type="binding site" evidence="1">
    <location>
        <begin position="109"/>
        <end position="116"/>
    </location>
    <ligand>
        <name>ATP</name>
        <dbReference type="ChEBI" id="CHEBI:30616"/>
    </ligand>
</feature>
<name>A0ABQ8UVK7_9EUKA</name>